<dbReference type="EMBL" id="ML976615">
    <property type="protein sequence ID" value="KAF1847402.1"/>
    <property type="molecule type" value="Genomic_DNA"/>
</dbReference>
<dbReference type="AlphaFoldDB" id="A0A9P4LAI8"/>
<sequence length="78" mass="8440">MTLLSVADLIGHRAAAFSRGCTSADATRHAPERLHALLPYLDLELLSPRDFVNVFLFGGSRVLPYSAYVSNCGFGDTP</sequence>
<dbReference type="RefSeq" id="XP_040789965.1">
    <property type="nucleotide sequence ID" value="XM_040938536.1"/>
</dbReference>
<accession>A0A9P4LAI8</accession>
<comment type="caution">
    <text evidence="1">The sequence shown here is derived from an EMBL/GenBank/DDBJ whole genome shotgun (WGS) entry which is preliminary data.</text>
</comment>
<organism evidence="1 2">
    <name type="scientific">Cucurbitaria berberidis CBS 394.84</name>
    <dbReference type="NCBI Taxonomy" id="1168544"/>
    <lineage>
        <taxon>Eukaryota</taxon>
        <taxon>Fungi</taxon>
        <taxon>Dikarya</taxon>
        <taxon>Ascomycota</taxon>
        <taxon>Pezizomycotina</taxon>
        <taxon>Dothideomycetes</taxon>
        <taxon>Pleosporomycetidae</taxon>
        <taxon>Pleosporales</taxon>
        <taxon>Pleosporineae</taxon>
        <taxon>Cucurbitariaceae</taxon>
        <taxon>Cucurbitaria</taxon>
    </lineage>
</organism>
<proteinExistence type="predicted"/>
<dbReference type="GeneID" id="63855792"/>
<name>A0A9P4LAI8_9PLEO</name>
<evidence type="ECO:0000313" key="1">
    <source>
        <dbReference type="EMBL" id="KAF1847402.1"/>
    </source>
</evidence>
<protein>
    <submittedName>
        <fullName evidence="1">Uncharacterized protein</fullName>
    </submittedName>
</protein>
<keyword evidence="2" id="KW-1185">Reference proteome</keyword>
<dbReference type="Proteomes" id="UP000800039">
    <property type="component" value="Unassembled WGS sequence"/>
</dbReference>
<evidence type="ECO:0000313" key="2">
    <source>
        <dbReference type="Proteomes" id="UP000800039"/>
    </source>
</evidence>
<reference evidence="1" key="1">
    <citation type="submission" date="2020-01" db="EMBL/GenBank/DDBJ databases">
        <authorList>
            <consortium name="DOE Joint Genome Institute"/>
            <person name="Haridas S."/>
            <person name="Albert R."/>
            <person name="Binder M."/>
            <person name="Bloem J."/>
            <person name="Labutti K."/>
            <person name="Salamov A."/>
            <person name="Andreopoulos B."/>
            <person name="Baker S.E."/>
            <person name="Barry K."/>
            <person name="Bills G."/>
            <person name="Bluhm B.H."/>
            <person name="Cannon C."/>
            <person name="Castanera R."/>
            <person name="Culley D.E."/>
            <person name="Daum C."/>
            <person name="Ezra D."/>
            <person name="Gonzalez J.B."/>
            <person name="Henrissat B."/>
            <person name="Kuo A."/>
            <person name="Liang C."/>
            <person name="Lipzen A."/>
            <person name="Lutzoni F."/>
            <person name="Magnuson J."/>
            <person name="Mondo S."/>
            <person name="Nolan M."/>
            <person name="Ohm R."/>
            <person name="Pangilinan J."/>
            <person name="Park H.-J."/>
            <person name="Ramirez L."/>
            <person name="Alfaro M."/>
            <person name="Sun H."/>
            <person name="Tritt A."/>
            <person name="Yoshinaga Y."/>
            <person name="Zwiers L.-H."/>
            <person name="Turgeon B.G."/>
            <person name="Goodwin S.B."/>
            <person name="Spatafora J.W."/>
            <person name="Crous P.W."/>
            <person name="Grigoriev I.V."/>
        </authorList>
    </citation>
    <scope>NUCLEOTIDE SEQUENCE</scope>
    <source>
        <strain evidence="1">CBS 394.84</strain>
    </source>
</reference>
<gene>
    <name evidence="1" type="ORF">K460DRAFT_57751</name>
</gene>